<dbReference type="PANTHER" id="PTHR37306">
    <property type="entry name" value="COLICIN V PRODUCTION PROTEIN"/>
    <property type="match status" value="1"/>
</dbReference>
<evidence type="ECO:0000256" key="3">
    <source>
        <dbReference type="ARBA" id="ARBA00022989"/>
    </source>
</evidence>
<comment type="subcellular location">
    <subcellularLocation>
        <location evidence="1">Membrane</location>
        <topology evidence="1">Multi-pass membrane protein</topology>
    </subcellularLocation>
</comment>
<protein>
    <submittedName>
        <fullName evidence="6">Membrane protein required for colicin V production</fullName>
    </submittedName>
</protein>
<evidence type="ECO:0000313" key="6">
    <source>
        <dbReference type="EMBL" id="RZS99210.1"/>
    </source>
</evidence>
<evidence type="ECO:0000256" key="4">
    <source>
        <dbReference type="ARBA" id="ARBA00023136"/>
    </source>
</evidence>
<dbReference type="GO" id="GO:0016020">
    <property type="term" value="C:membrane"/>
    <property type="evidence" value="ECO:0007669"/>
    <property type="project" value="UniProtKB-SubCell"/>
</dbReference>
<evidence type="ECO:0000256" key="2">
    <source>
        <dbReference type="ARBA" id="ARBA00022692"/>
    </source>
</evidence>
<dbReference type="PANTHER" id="PTHR37306:SF1">
    <property type="entry name" value="COLICIN V PRODUCTION PROTEIN"/>
    <property type="match status" value="1"/>
</dbReference>
<accession>A0A4Q7PHE7</accession>
<feature type="transmembrane region" description="Helical" evidence="5">
    <location>
        <begin position="115"/>
        <end position="139"/>
    </location>
</feature>
<feature type="transmembrane region" description="Helical" evidence="5">
    <location>
        <begin position="6"/>
        <end position="34"/>
    </location>
</feature>
<dbReference type="GO" id="GO:0009403">
    <property type="term" value="P:toxin biosynthetic process"/>
    <property type="evidence" value="ECO:0007669"/>
    <property type="project" value="InterPro"/>
</dbReference>
<organism evidence="6 7">
    <name type="scientific">Aquimarina brevivitae</name>
    <dbReference type="NCBI Taxonomy" id="323412"/>
    <lineage>
        <taxon>Bacteria</taxon>
        <taxon>Pseudomonadati</taxon>
        <taxon>Bacteroidota</taxon>
        <taxon>Flavobacteriia</taxon>
        <taxon>Flavobacteriales</taxon>
        <taxon>Flavobacteriaceae</taxon>
        <taxon>Aquimarina</taxon>
    </lineage>
</organism>
<gene>
    <name evidence="6" type="ORF">EV197_0419</name>
</gene>
<dbReference type="EMBL" id="SGXE01000001">
    <property type="protein sequence ID" value="RZS99210.1"/>
    <property type="molecule type" value="Genomic_DNA"/>
</dbReference>
<dbReference type="Pfam" id="PF02674">
    <property type="entry name" value="Colicin_V"/>
    <property type="match status" value="1"/>
</dbReference>
<keyword evidence="7" id="KW-1185">Reference proteome</keyword>
<keyword evidence="4 5" id="KW-0472">Membrane</keyword>
<evidence type="ECO:0000313" key="7">
    <source>
        <dbReference type="Proteomes" id="UP000292262"/>
    </source>
</evidence>
<evidence type="ECO:0000256" key="1">
    <source>
        <dbReference type="ARBA" id="ARBA00004141"/>
    </source>
</evidence>
<name>A0A4Q7PHE7_9FLAO</name>
<feature type="transmembrane region" description="Helical" evidence="5">
    <location>
        <begin position="41"/>
        <end position="63"/>
    </location>
</feature>
<evidence type="ECO:0000256" key="5">
    <source>
        <dbReference type="SAM" id="Phobius"/>
    </source>
</evidence>
<proteinExistence type="predicted"/>
<feature type="transmembrane region" description="Helical" evidence="5">
    <location>
        <begin position="83"/>
        <end position="103"/>
    </location>
</feature>
<keyword evidence="3 5" id="KW-1133">Transmembrane helix</keyword>
<comment type="caution">
    <text evidence="6">The sequence shown here is derived from an EMBL/GenBank/DDBJ whole genome shotgun (WGS) entry which is preliminary data.</text>
</comment>
<dbReference type="AlphaFoldDB" id="A0A4Q7PHE7"/>
<reference evidence="6 7" key="1">
    <citation type="submission" date="2019-02" db="EMBL/GenBank/DDBJ databases">
        <title>Genomic Encyclopedia of Type Strains, Phase IV (KMG-IV): sequencing the most valuable type-strain genomes for metagenomic binning, comparative biology and taxonomic classification.</title>
        <authorList>
            <person name="Goeker M."/>
        </authorList>
    </citation>
    <scope>NUCLEOTIDE SEQUENCE [LARGE SCALE GENOMIC DNA]</scope>
    <source>
        <strain evidence="6 7">DSM 17196</strain>
    </source>
</reference>
<keyword evidence="2 5" id="KW-0812">Transmembrane</keyword>
<dbReference type="Proteomes" id="UP000292262">
    <property type="component" value="Unassembled WGS sequence"/>
</dbReference>
<dbReference type="InterPro" id="IPR003825">
    <property type="entry name" value="Colicin-V_CvpA"/>
</dbReference>
<sequence length="190" mass="21130">MVLATIYFLYLILNTVSMNYLDIILGILLLWGLIRGLMKGLFVSLASLIALIAGVYIAIHFSYVVGDYLKQYVDWQENAVKLSAFAITFILVVVLISLLGRILTKIADYAALGILNKLLGAVFGLLKFAFIASVILMFVDAINEKITFIEEETKANSILYQPVRKLAPMILPTILKEVPKHTETTTTKEA</sequence>